<dbReference type="RefSeq" id="XP_029228667.1">
    <property type="nucleotide sequence ID" value="XM_029371261.1"/>
</dbReference>
<dbReference type="Proteomes" id="UP000284403">
    <property type="component" value="Unassembled WGS sequence"/>
</dbReference>
<comment type="caution">
    <text evidence="1">The sequence shown here is derived from an EMBL/GenBank/DDBJ whole genome shotgun (WGS) entry which is preliminary data.</text>
</comment>
<protein>
    <submittedName>
        <fullName evidence="1">Uncharacterized protein</fullName>
    </submittedName>
</protein>
<dbReference type="OrthoDB" id="272744at2759"/>
<sequence length="1096" mass="122013">MRHALRLWQWKDLLLQWRMYLHGTQALTRRAALQLLRKTVDEAHVAAAGSGRSPLAKKSHSVLIWKALARQEAQWADCLSLMDAQWATLSPDQRRFLQNSLTCAESWRHLPSLMAEAWQPATELAAVYARLLVADTVVQFATLVHAALRERPQLGGVLPVTPQVLMRCYVLGRNQPEVALQCCRALALSDAKAVSRREKEALSFAYAMLHAKKGQWSVALSLLGSAREIRPSAKRLFWTYTSQASQWLRAIASLEPVGPRSVAEAIAHAPHWSYALRTLEKWDSPEAISAVLARPDCVDAMGWEASLRLCVAARVHSYSLIRSILTRVPPEQPRLMQLHAEAISAAGEAMYAGTLTRRAYKFAQAGGWAEAIGLLCGCRYYDVALPLAPYAPRGFALPHSLLKYEEAVHRSKISTTAAAAAASFEEQLAVALHGDWTKLTELHENARLRALMLARRLPSRGAAAAPQEEADEAAEKHAVQCFTFQSAELSRLVCCAAEVKAQRYFMQVIPRALRQHHFGAAQPPASEPCPSRRYAAFRSSAEAVVSRREACNALCAMVVEHLRAAGTLTGEAFLREVARCLASGKVQLAPADRHALPLAVLRAANYFHRLDATTTSRITLSTPSQHLMSHPEAVERGVNALVLAGHWRRAIALLERTSRPYPESFAVVAYGAPSSVAMKALNVLRKDHARSHWVLLLQDLLQGDVRSAQDELILSSFRAQSHFDEKQLLWRRRVLGACSALLHSADSMQHLVRAANISAFCALDVDEHGLQRLLPLLSWNQALTALTDLMERGEVVEEHWSLLVCTKPFIPLEAVRKIASWFPYSVLLHSVLVQQHAIVRGDLVTAVKALARYHALVVAEYKRSPTYLRPFVAFLKSVLQHFDDEAWRKARVWPVVRRVFNQMVEDAKFVHLGRQGRKSIPFSLREDAPLAALLVVGFLYSQLSRALQVPVPAAIVSRLLRSAALHTRDAWGALYFFKSLNKPNDDERALLVFALRDCEDAMTLLLNTGRFIRPRPEQVLVWSDPGLGGGRWLEAMALLSQTPVPQERLARLCATWTWEESLRALKLLQRTHGDSAAVKPYVALLTAAKKQNLKSG</sequence>
<name>A0A3R7LQT0_9TRYP</name>
<dbReference type="GeneID" id="40317961"/>
<reference evidence="1 2" key="1">
    <citation type="journal article" date="2018" name="BMC Genomics">
        <title>Genomic comparison of Trypanosoma conorhini and Trypanosoma rangeli to Trypanosoma cruzi strains of high and low virulence.</title>
        <authorList>
            <person name="Bradwell K.R."/>
            <person name="Koparde V.N."/>
            <person name="Matveyev A.V."/>
            <person name="Serrano M.G."/>
            <person name="Alves J.M."/>
            <person name="Parikh H."/>
            <person name="Huang B."/>
            <person name="Lee V."/>
            <person name="Espinosa-Alvarez O."/>
            <person name="Ortiz P.A."/>
            <person name="Costa-Martins A.G."/>
            <person name="Teixeira M.M."/>
            <person name="Buck G.A."/>
        </authorList>
    </citation>
    <scope>NUCLEOTIDE SEQUENCE [LARGE SCALE GENOMIC DNA]</scope>
    <source>
        <strain evidence="1 2">025E</strain>
    </source>
</reference>
<proteinExistence type="predicted"/>
<dbReference type="EMBL" id="MKKU01000218">
    <property type="protein sequence ID" value="RNF18959.1"/>
    <property type="molecule type" value="Genomic_DNA"/>
</dbReference>
<gene>
    <name evidence="1" type="ORF">Tco025E_04350</name>
</gene>
<evidence type="ECO:0000313" key="2">
    <source>
        <dbReference type="Proteomes" id="UP000284403"/>
    </source>
</evidence>
<accession>A0A3R7LQT0</accession>
<dbReference type="AlphaFoldDB" id="A0A3R7LQT0"/>
<organism evidence="1 2">
    <name type="scientific">Trypanosoma conorhini</name>
    <dbReference type="NCBI Taxonomy" id="83891"/>
    <lineage>
        <taxon>Eukaryota</taxon>
        <taxon>Discoba</taxon>
        <taxon>Euglenozoa</taxon>
        <taxon>Kinetoplastea</taxon>
        <taxon>Metakinetoplastina</taxon>
        <taxon>Trypanosomatida</taxon>
        <taxon>Trypanosomatidae</taxon>
        <taxon>Trypanosoma</taxon>
    </lineage>
</organism>
<keyword evidence="2" id="KW-1185">Reference proteome</keyword>
<evidence type="ECO:0000313" key="1">
    <source>
        <dbReference type="EMBL" id="RNF18959.1"/>
    </source>
</evidence>